<reference evidence="8" key="2">
    <citation type="submission" date="2020-09" db="EMBL/GenBank/DDBJ databases">
        <authorList>
            <person name="Sun Q."/>
            <person name="Zhou Y."/>
        </authorList>
    </citation>
    <scope>NUCLEOTIDE SEQUENCE</scope>
    <source>
        <strain evidence="8">CGMCC 1.15763</strain>
    </source>
</reference>
<comment type="similarity">
    <text evidence="4">Belongs to the TonB-dependent receptor family.</text>
</comment>
<evidence type="ECO:0000256" key="2">
    <source>
        <dbReference type="ARBA" id="ARBA00023136"/>
    </source>
</evidence>
<evidence type="ECO:0000256" key="1">
    <source>
        <dbReference type="ARBA" id="ARBA00004442"/>
    </source>
</evidence>
<dbReference type="Gene3D" id="2.40.170.20">
    <property type="entry name" value="TonB-dependent receptor, beta-barrel domain"/>
    <property type="match status" value="1"/>
</dbReference>
<sequence>MKKLIIAFVFVSQLVAAQSKGTVTGLLTDGEVNNEPLPFANVLIKGTTIGTSTDFDGKYSIAVAPGNYVLVFSFIGYETIEKPIVITADKTLVVNQKLSASKGVTLDEIQIQATINKAKASAILMAQKKAVSIKTTIGAQELDNKGVSDLATAVTKATGVSKQDGTNNVFVRGLGDRYNSTTLNGLPLPSNNPSQKNINLDIFSTDIVQLIDINKIYQSEIYGDFGGANINIVSKEHVGKPSLEIGVGSGTNTNLSGNGNFYVQDGPGFSGFYNNKYPTNPLSSYAFNTSWDKTTKSPIGADISFKGGKKYQVGEEGSINLFATASFKSGFKYKEGINRGGVNAQGLAFTDYAFKAYDYNTNTTAMLNLGYKVNANNKYHFSSLFINSSNQSLDEYSGVINIFDNASNGGGFVRRSTFDKTTLLINQFLGNHKIGEKIELDWGVAYNMVNNVIPDRRQNMLVPKDNSDPTGVKTVSDLAASDNHRFYQDLTEDEAAANFSASYAFAKDSEDLFKGKITLGYSGRFKKVAFQATQFNFQILRNINQPVVSENNLDDYFNQANLANNYFKIETFRGDASTLNALDPQTYSGNQFINGGFANVEYKFTPRFTAVGGLRFEHIYQDIAWKTSLDPNGAKDAFAKFEFLPNVSFKYEVTEKQNLKLAASKSYTLPQYKERAPFQFEEVTQIKFGNPDLDLSTNYNVDLRWEYFPKSGEVISLTGFGKIIQNPINEVVVASATNDISYLNTGKQATVFGAEFEIRKQLFSVDGDFANKLSAGFNASYMYSNQDFDRFKIINETKLNVNFTNLEGKLTGASDLIANADLTYFREFNETSNILGTLSFNYFSDRVYAIGSAGKGDLIDKGVGSLDLVLKSQLSKRVKLGLNVKNLLNPSIKRVQDTQNVEVLSFKNGVNASISLSYKLD</sequence>
<feature type="chain" id="PRO_5037479341" evidence="5">
    <location>
        <begin position="18"/>
        <end position="921"/>
    </location>
</feature>
<dbReference type="InterPro" id="IPR012910">
    <property type="entry name" value="Plug_dom"/>
</dbReference>
<evidence type="ECO:0000313" key="8">
    <source>
        <dbReference type="EMBL" id="GGG93735.1"/>
    </source>
</evidence>
<dbReference type="SUPFAM" id="SSF49464">
    <property type="entry name" value="Carboxypeptidase regulatory domain-like"/>
    <property type="match status" value="1"/>
</dbReference>
<dbReference type="Gene3D" id="2.60.40.1120">
    <property type="entry name" value="Carboxypeptidase-like, regulatory domain"/>
    <property type="match status" value="1"/>
</dbReference>
<dbReference type="EMBL" id="BMJW01000001">
    <property type="protein sequence ID" value="GGG93735.1"/>
    <property type="molecule type" value="Genomic_DNA"/>
</dbReference>
<dbReference type="PANTHER" id="PTHR40980">
    <property type="entry name" value="PLUG DOMAIN-CONTAINING PROTEIN"/>
    <property type="match status" value="1"/>
</dbReference>
<comment type="subcellular location">
    <subcellularLocation>
        <location evidence="1 4">Cell outer membrane</location>
    </subcellularLocation>
</comment>
<name>A0A917HXE7_9FLAO</name>
<proteinExistence type="inferred from homology"/>
<evidence type="ECO:0000256" key="4">
    <source>
        <dbReference type="RuleBase" id="RU003357"/>
    </source>
</evidence>
<protein>
    <submittedName>
        <fullName evidence="8">Collagen-binding protein</fullName>
    </submittedName>
</protein>
<dbReference type="InterPro" id="IPR008969">
    <property type="entry name" value="CarboxyPept-like_regulatory"/>
</dbReference>
<feature type="signal peptide" evidence="5">
    <location>
        <begin position="1"/>
        <end position="17"/>
    </location>
</feature>
<dbReference type="Pfam" id="PF13715">
    <property type="entry name" value="CarbopepD_reg_2"/>
    <property type="match status" value="1"/>
</dbReference>
<dbReference type="InterPro" id="IPR037066">
    <property type="entry name" value="Plug_dom_sf"/>
</dbReference>
<gene>
    <name evidence="8" type="ORF">GCM10011416_08690</name>
</gene>
<evidence type="ECO:0000313" key="9">
    <source>
        <dbReference type="Proteomes" id="UP000633278"/>
    </source>
</evidence>
<keyword evidence="8" id="KW-0176">Collagen</keyword>
<reference evidence="8" key="1">
    <citation type="journal article" date="2014" name="Int. J. Syst. Evol. Microbiol.">
        <title>Complete genome sequence of Corynebacterium casei LMG S-19264T (=DSM 44701T), isolated from a smear-ripened cheese.</title>
        <authorList>
            <consortium name="US DOE Joint Genome Institute (JGI-PGF)"/>
            <person name="Walter F."/>
            <person name="Albersmeier A."/>
            <person name="Kalinowski J."/>
            <person name="Ruckert C."/>
        </authorList>
    </citation>
    <scope>NUCLEOTIDE SEQUENCE</scope>
    <source>
        <strain evidence="8">CGMCC 1.15763</strain>
    </source>
</reference>
<dbReference type="InterPro" id="IPR036942">
    <property type="entry name" value="Beta-barrel_TonB_sf"/>
</dbReference>
<organism evidence="8 9">
    <name type="scientific">Polaribacter pacificus</name>
    <dbReference type="NCBI Taxonomy" id="1775173"/>
    <lineage>
        <taxon>Bacteria</taxon>
        <taxon>Pseudomonadati</taxon>
        <taxon>Bacteroidota</taxon>
        <taxon>Flavobacteriia</taxon>
        <taxon>Flavobacteriales</taxon>
        <taxon>Flavobacteriaceae</taxon>
    </lineage>
</organism>
<evidence type="ECO:0000259" key="7">
    <source>
        <dbReference type="Pfam" id="PF07715"/>
    </source>
</evidence>
<dbReference type="AlphaFoldDB" id="A0A917HXE7"/>
<dbReference type="SUPFAM" id="SSF56935">
    <property type="entry name" value="Porins"/>
    <property type="match status" value="1"/>
</dbReference>
<dbReference type="PANTHER" id="PTHR40980:SF5">
    <property type="entry name" value="TONB-DEPENDENT RECEPTOR"/>
    <property type="match status" value="1"/>
</dbReference>
<dbReference type="Pfam" id="PF00593">
    <property type="entry name" value="TonB_dep_Rec_b-barrel"/>
    <property type="match status" value="1"/>
</dbReference>
<feature type="domain" description="TonB-dependent receptor plug" evidence="7">
    <location>
        <begin position="130"/>
        <end position="224"/>
    </location>
</feature>
<keyword evidence="4" id="KW-0798">TonB box</keyword>
<evidence type="ECO:0000259" key="6">
    <source>
        <dbReference type="Pfam" id="PF00593"/>
    </source>
</evidence>
<keyword evidence="9" id="KW-1185">Reference proteome</keyword>
<dbReference type="Pfam" id="PF07715">
    <property type="entry name" value="Plug"/>
    <property type="match status" value="1"/>
</dbReference>
<keyword evidence="2 4" id="KW-0472">Membrane</keyword>
<keyword evidence="3" id="KW-0998">Cell outer membrane</keyword>
<dbReference type="GO" id="GO:0009279">
    <property type="term" value="C:cell outer membrane"/>
    <property type="evidence" value="ECO:0007669"/>
    <property type="project" value="UniProtKB-SubCell"/>
</dbReference>
<feature type="domain" description="TonB-dependent receptor-like beta-barrel" evidence="6">
    <location>
        <begin position="462"/>
        <end position="887"/>
    </location>
</feature>
<keyword evidence="5" id="KW-0732">Signal</keyword>
<dbReference type="Proteomes" id="UP000633278">
    <property type="component" value="Unassembled WGS sequence"/>
</dbReference>
<dbReference type="InterPro" id="IPR000531">
    <property type="entry name" value="Beta-barrel_TonB"/>
</dbReference>
<dbReference type="Gene3D" id="2.170.130.10">
    <property type="entry name" value="TonB-dependent receptor, plug domain"/>
    <property type="match status" value="1"/>
</dbReference>
<dbReference type="RefSeq" id="WP_188598044.1">
    <property type="nucleotide sequence ID" value="NZ_BMJW01000001.1"/>
</dbReference>
<accession>A0A917HXE7</accession>
<evidence type="ECO:0000256" key="3">
    <source>
        <dbReference type="ARBA" id="ARBA00023237"/>
    </source>
</evidence>
<comment type="caution">
    <text evidence="8">The sequence shown here is derived from an EMBL/GenBank/DDBJ whole genome shotgun (WGS) entry which is preliminary data.</text>
</comment>
<evidence type="ECO:0000256" key="5">
    <source>
        <dbReference type="SAM" id="SignalP"/>
    </source>
</evidence>